<dbReference type="VEuPathDB" id="FungiDB:FOMG_02067"/>
<keyword evidence="2" id="KW-0521">NADP</keyword>
<dbReference type="SUPFAM" id="SSF51735">
    <property type="entry name" value="NAD(P)-binding Rossmann-fold domains"/>
    <property type="match status" value="1"/>
</dbReference>
<accession>A0A420MEF2</accession>
<dbReference type="Gene3D" id="3.40.50.720">
    <property type="entry name" value="NAD(P)-binding Rossmann-like Domain"/>
    <property type="match status" value="1"/>
</dbReference>
<dbReference type="EMBL" id="MRCX01000292">
    <property type="protein sequence ID" value="RKK66440.1"/>
    <property type="molecule type" value="Genomic_DNA"/>
</dbReference>
<dbReference type="InterPro" id="IPR002347">
    <property type="entry name" value="SDR_fam"/>
</dbReference>
<evidence type="ECO:0000256" key="2">
    <source>
        <dbReference type="ARBA" id="ARBA00022857"/>
    </source>
</evidence>
<evidence type="ECO:0000256" key="1">
    <source>
        <dbReference type="ARBA" id="ARBA00006484"/>
    </source>
</evidence>
<reference evidence="4 5" key="1">
    <citation type="journal article" date="2018" name="Sci. Rep.">
        <title>Characterisation of pathogen-specific regions and novel effector candidates in Fusarium oxysporum f. sp. cepae.</title>
        <authorList>
            <person name="Armitage A.D."/>
            <person name="Taylor A."/>
            <person name="Sobczyk M.K."/>
            <person name="Baxter L."/>
            <person name="Greenfield B.P."/>
            <person name="Bates H.J."/>
            <person name="Wilson F."/>
            <person name="Jackson A.C."/>
            <person name="Ott S."/>
            <person name="Harrison R.J."/>
            <person name="Clarkson J.P."/>
        </authorList>
    </citation>
    <scope>NUCLEOTIDE SEQUENCE [LARGE SCALE GENOMIC DNA]</scope>
    <source>
        <strain evidence="4 5">Fo_A13</strain>
    </source>
</reference>
<proteinExistence type="inferred from homology"/>
<evidence type="ECO:0000256" key="3">
    <source>
        <dbReference type="ARBA" id="ARBA00023002"/>
    </source>
</evidence>
<dbReference type="InterPro" id="IPR036291">
    <property type="entry name" value="NAD(P)-bd_dom_sf"/>
</dbReference>
<gene>
    <name evidence="4" type="ORF">BFJ69_g15406</name>
</gene>
<dbReference type="VEuPathDB" id="FungiDB:FOXG_01247"/>
<keyword evidence="3" id="KW-0560">Oxidoreductase</keyword>
<dbReference type="AlphaFoldDB" id="A0A420MEF2"/>
<dbReference type="Pfam" id="PF00106">
    <property type="entry name" value="adh_short"/>
    <property type="match status" value="1"/>
</dbReference>
<dbReference type="VEuPathDB" id="FungiDB:FOC1_g10000754"/>
<dbReference type="VEuPathDB" id="FungiDB:FOZG_12236"/>
<comment type="caution">
    <text evidence="4">The sequence shown here is derived from an EMBL/GenBank/DDBJ whole genome shotgun (WGS) entry which is preliminary data.</text>
</comment>
<dbReference type="VEuPathDB" id="FungiDB:FOC4_g10002060"/>
<dbReference type="VEuPathDB" id="FungiDB:HZS61_017039"/>
<organism evidence="4 5">
    <name type="scientific">Fusarium oxysporum</name>
    <name type="common">Fusarium vascular wilt</name>
    <dbReference type="NCBI Taxonomy" id="5507"/>
    <lineage>
        <taxon>Eukaryota</taxon>
        <taxon>Fungi</taxon>
        <taxon>Dikarya</taxon>
        <taxon>Ascomycota</taxon>
        <taxon>Pezizomycotina</taxon>
        <taxon>Sordariomycetes</taxon>
        <taxon>Hypocreomycetidae</taxon>
        <taxon>Hypocreales</taxon>
        <taxon>Nectriaceae</taxon>
        <taxon>Fusarium</taxon>
        <taxon>Fusarium oxysporum species complex</taxon>
    </lineage>
</organism>
<name>A0A420MEF2_FUSOX</name>
<dbReference type="PRINTS" id="PR00081">
    <property type="entry name" value="GDHRDH"/>
</dbReference>
<sequence>MLFLGNVTGTNSVAFDLYKNTPSLQGKTILITGGDSGIGKQAICYLALLSPSEIWLAVKDVDNANVAVADIKRQAPNARLRTVQLNLASFSSIRAAAATLIAQIERLDLLFLNAGVMGVSAGLTEDGYEYQFGINHLGHALLAKLLLPVLIRTAEPGREVRVIVTSSYSHRNAPSGGVDFNTLKTDAKDLPTLKRYAQSKLANILFARALAEKYPQLTALAIHPGACRTNLVLGVTESSLLDRIVGLFVYQPVEIVAKHHVWAAVTQDSESGEYSEPLGISGQGRSEARDKDLALKLWNWTEHELKLHVL</sequence>
<dbReference type="Proteomes" id="UP000285084">
    <property type="component" value="Unassembled WGS sequence"/>
</dbReference>
<dbReference type="GO" id="GO:0016491">
    <property type="term" value="F:oxidoreductase activity"/>
    <property type="evidence" value="ECO:0007669"/>
    <property type="project" value="UniProtKB-KW"/>
</dbReference>
<comment type="similarity">
    <text evidence="1">Belongs to the short-chain dehydrogenases/reductases (SDR) family.</text>
</comment>
<dbReference type="VEuPathDB" id="FungiDB:FOIG_04743"/>
<dbReference type="PANTHER" id="PTHR24320">
    <property type="entry name" value="RETINOL DEHYDROGENASE"/>
    <property type="match status" value="1"/>
</dbReference>
<evidence type="ECO:0000313" key="4">
    <source>
        <dbReference type="EMBL" id="RKK66440.1"/>
    </source>
</evidence>
<dbReference type="PANTHER" id="PTHR24320:SF282">
    <property type="entry name" value="WW DOMAIN-CONTAINING OXIDOREDUCTASE"/>
    <property type="match status" value="1"/>
</dbReference>
<evidence type="ECO:0000313" key="5">
    <source>
        <dbReference type="Proteomes" id="UP000285084"/>
    </source>
</evidence>
<protein>
    <recommendedName>
        <fullName evidence="6">Oxidoreductase</fullName>
    </recommendedName>
</protein>
<evidence type="ECO:0008006" key="6">
    <source>
        <dbReference type="Google" id="ProtNLM"/>
    </source>
</evidence>